<proteinExistence type="predicted"/>
<organism evidence="4 5">
    <name type="scientific">Ceratopteris richardii</name>
    <name type="common">Triangle waterfern</name>
    <dbReference type="NCBI Taxonomy" id="49495"/>
    <lineage>
        <taxon>Eukaryota</taxon>
        <taxon>Viridiplantae</taxon>
        <taxon>Streptophyta</taxon>
        <taxon>Embryophyta</taxon>
        <taxon>Tracheophyta</taxon>
        <taxon>Polypodiopsida</taxon>
        <taxon>Polypodiidae</taxon>
        <taxon>Polypodiales</taxon>
        <taxon>Pteridineae</taxon>
        <taxon>Pteridaceae</taxon>
        <taxon>Parkerioideae</taxon>
        <taxon>Ceratopteris</taxon>
    </lineage>
</organism>
<feature type="domain" description="AB hydrolase-1" evidence="3">
    <location>
        <begin position="114"/>
        <end position="354"/>
    </location>
</feature>
<evidence type="ECO:0000313" key="5">
    <source>
        <dbReference type="Proteomes" id="UP000825935"/>
    </source>
</evidence>
<evidence type="ECO:0000313" key="4">
    <source>
        <dbReference type="EMBL" id="KAH7331888.1"/>
    </source>
</evidence>
<dbReference type="FunFam" id="3.40.50.1820:FF:000025">
    <property type="entry name" value="putative methylesterase 11, chloroplastic"/>
    <property type="match status" value="1"/>
</dbReference>
<dbReference type="Proteomes" id="UP000825935">
    <property type="component" value="Chromosome 20"/>
</dbReference>
<sequence>MGNAFSCVLPLEMQARRRAVASKALRIPRSKSRKQALADEEILQQQALAMALLQQQLRFERSASVRNSKISTTPKQNFPRSASVRARQASDPVLDPHQLLHNKEGLQNLTTKHFVLIHGGGFGAWCWYKIIALLEDTGFTTSAIDLAGSGIDSSDPNCIRDLNTYCKPLTSYLQNIPDSDKVILVAHDVGGVCISHAMELFPLKIAKSVFVSAMMIRTGQSAFDVFAQELAGPDCLLRKAQIFNYGNKDSQSPTSVEYDKAHLNDLLFNQSPSKDVALATVSMRPVPFSPLMEKISISAENYGIVPRYYVMTGEDRAFTIAMQEKLAELNPPNQVFRLKGADHAPFFSKPQALSKVLAEIAQIDTSAVN</sequence>
<dbReference type="InterPro" id="IPR029058">
    <property type="entry name" value="AB_hydrolase_fold"/>
</dbReference>
<dbReference type="OrthoDB" id="1263307at2759"/>
<dbReference type="GO" id="GO:0080032">
    <property type="term" value="F:methyl jasmonate esterase activity"/>
    <property type="evidence" value="ECO:0007669"/>
    <property type="project" value="TreeGrafter"/>
</dbReference>
<evidence type="ECO:0000256" key="1">
    <source>
        <dbReference type="ARBA" id="ARBA00022801"/>
    </source>
</evidence>
<dbReference type="GO" id="GO:0009696">
    <property type="term" value="P:salicylic acid metabolic process"/>
    <property type="evidence" value="ECO:0007669"/>
    <property type="project" value="TreeGrafter"/>
</dbReference>
<dbReference type="GO" id="GO:0080030">
    <property type="term" value="F:methyl indole-3-acetate esterase activity"/>
    <property type="evidence" value="ECO:0007669"/>
    <property type="project" value="TreeGrafter"/>
</dbReference>
<dbReference type="GO" id="GO:0080031">
    <property type="term" value="F:methyl salicylate esterase activity"/>
    <property type="evidence" value="ECO:0007669"/>
    <property type="project" value="TreeGrafter"/>
</dbReference>
<evidence type="ECO:0000259" key="3">
    <source>
        <dbReference type="Pfam" id="PF12697"/>
    </source>
</evidence>
<name>A0A8T2SJF4_CERRI</name>
<dbReference type="SUPFAM" id="SSF53474">
    <property type="entry name" value="alpha/beta-Hydrolases"/>
    <property type="match status" value="1"/>
</dbReference>
<keyword evidence="5" id="KW-1185">Reference proteome</keyword>
<dbReference type="Pfam" id="PF12697">
    <property type="entry name" value="Abhydrolase_6"/>
    <property type="match status" value="1"/>
</dbReference>
<evidence type="ECO:0000256" key="2">
    <source>
        <dbReference type="SAM" id="MobiDB-lite"/>
    </source>
</evidence>
<reference evidence="4" key="1">
    <citation type="submission" date="2021-08" db="EMBL/GenBank/DDBJ databases">
        <title>WGS assembly of Ceratopteris richardii.</title>
        <authorList>
            <person name="Marchant D.B."/>
            <person name="Chen G."/>
            <person name="Jenkins J."/>
            <person name="Shu S."/>
            <person name="Leebens-Mack J."/>
            <person name="Grimwood J."/>
            <person name="Schmutz J."/>
            <person name="Soltis P."/>
            <person name="Soltis D."/>
            <person name="Chen Z.-H."/>
        </authorList>
    </citation>
    <scope>NUCLEOTIDE SEQUENCE</scope>
    <source>
        <strain evidence="4">Whitten #5841</strain>
        <tissue evidence="4">Leaf</tissue>
    </source>
</reference>
<dbReference type="AlphaFoldDB" id="A0A8T2SJF4"/>
<dbReference type="GO" id="GO:0009694">
    <property type="term" value="P:jasmonic acid metabolic process"/>
    <property type="evidence" value="ECO:0007669"/>
    <property type="project" value="TreeGrafter"/>
</dbReference>
<gene>
    <name evidence="4" type="ORF">KP509_20G055400</name>
</gene>
<keyword evidence="1" id="KW-0378">Hydrolase</keyword>
<dbReference type="InterPro" id="IPR045889">
    <property type="entry name" value="MES/HNL"/>
</dbReference>
<dbReference type="PANTHER" id="PTHR10992:SF872">
    <property type="entry name" value="METHYLESTERASE 11, CHLOROPLASTIC-RELATED"/>
    <property type="match status" value="1"/>
</dbReference>
<feature type="region of interest" description="Disordered" evidence="2">
    <location>
        <begin position="65"/>
        <end position="87"/>
    </location>
</feature>
<dbReference type="EMBL" id="CM035425">
    <property type="protein sequence ID" value="KAH7331888.1"/>
    <property type="molecule type" value="Genomic_DNA"/>
</dbReference>
<accession>A0A8T2SJF4</accession>
<feature type="compositionally biased region" description="Polar residues" evidence="2">
    <location>
        <begin position="65"/>
        <end position="80"/>
    </location>
</feature>
<comment type="caution">
    <text evidence="4">The sequence shown here is derived from an EMBL/GenBank/DDBJ whole genome shotgun (WGS) entry which is preliminary data.</text>
</comment>
<dbReference type="InterPro" id="IPR000073">
    <property type="entry name" value="AB_hydrolase_1"/>
</dbReference>
<protein>
    <recommendedName>
        <fullName evidence="3">AB hydrolase-1 domain-containing protein</fullName>
    </recommendedName>
</protein>
<dbReference type="OMA" id="CISHEQE"/>
<dbReference type="PANTHER" id="PTHR10992">
    <property type="entry name" value="METHYLESTERASE FAMILY MEMBER"/>
    <property type="match status" value="1"/>
</dbReference>
<dbReference type="Gene3D" id="3.40.50.1820">
    <property type="entry name" value="alpha/beta hydrolase"/>
    <property type="match status" value="1"/>
</dbReference>